<evidence type="ECO:0000313" key="2">
    <source>
        <dbReference type="EMBL" id="MFN2974438.1"/>
    </source>
</evidence>
<feature type="chain" id="PRO_5045538713" description="Glycine zipper" evidence="1">
    <location>
        <begin position="28"/>
        <end position="158"/>
    </location>
</feature>
<reference evidence="2 3" key="1">
    <citation type="submission" date="2024-12" db="EMBL/GenBank/DDBJ databases">
        <authorList>
            <person name="Lee Y."/>
        </authorList>
    </citation>
    <scope>NUCLEOTIDE SEQUENCE [LARGE SCALE GENOMIC DNA]</scope>
    <source>
        <strain evidence="2 3">03SUJ4</strain>
    </source>
</reference>
<sequence>MNRFGTVLKTKVLGGVLVAGMALPVVAGVPAEAQWRGGYDNRGYAPDYRQSYEGDHFYNNDRNYNHNDLRYDYDRHHGVGPGKGALIGGAAGLVLGGILGGGKGALIGGAAGAGVGAVAGAANQNAHRGYGNYGYGNSWNGGYNGYGYSNRGYGYRGY</sequence>
<evidence type="ECO:0008006" key="4">
    <source>
        <dbReference type="Google" id="ProtNLM"/>
    </source>
</evidence>
<dbReference type="EMBL" id="JBJYXY010000001">
    <property type="protein sequence ID" value="MFN2974438.1"/>
    <property type="molecule type" value="Genomic_DNA"/>
</dbReference>
<gene>
    <name evidence="2" type="ORF">ACK2TP_01550</name>
</gene>
<accession>A0ABW9KH00</accession>
<name>A0ABW9KH00_9BACT</name>
<keyword evidence="1" id="KW-0732">Signal</keyword>
<dbReference type="Proteomes" id="UP001634747">
    <property type="component" value="Unassembled WGS sequence"/>
</dbReference>
<evidence type="ECO:0000256" key="1">
    <source>
        <dbReference type="SAM" id="SignalP"/>
    </source>
</evidence>
<comment type="caution">
    <text evidence="2">The sequence shown here is derived from an EMBL/GenBank/DDBJ whole genome shotgun (WGS) entry which is preliminary data.</text>
</comment>
<evidence type="ECO:0000313" key="3">
    <source>
        <dbReference type="Proteomes" id="UP001634747"/>
    </source>
</evidence>
<dbReference type="RefSeq" id="WP_263413998.1">
    <property type="nucleotide sequence ID" value="NZ_BAABBH010000001.1"/>
</dbReference>
<keyword evidence="3" id="KW-1185">Reference proteome</keyword>
<organism evidence="2 3">
    <name type="scientific">Terriglobus aquaticus</name>
    <dbReference type="NCBI Taxonomy" id="940139"/>
    <lineage>
        <taxon>Bacteria</taxon>
        <taxon>Pseudomonadati</taxon>
        <taxon>Acidobacteriota</taxon>
        <taxon>Terriglobia</taxon>
        <taxon>Terriglobales</taxon>
        <taxon>Acidobacteriaceae</taxon>
        <taxon>Terriglobus</taxon>
    </lineage>
</organism>
<proteinExistence type="predicted"/>
<protein>
    <recommendedName>
        <fullName evidence="4">Glycine zipper</fullName>
    </recommendedName>
</protein>
<feature type="signal peptide" evidence="1">
    <location>
        <begin position="1"/>
        <end position="27"/>
    </location>
</feature>